<name>A0AAD1FZM2_SPHMI</name>
<feature type="transmembrane region" description="Helical" evidence="6">
    <location>
        <begin position="63"/>
        <end position="91"/>
    </location>
</feature>
<keyword evidence="3 6" id="KW-0812">Transmembrane</keyword>
<dbReference type="Pfam" id="PF01810">
    <property type="entry name" value="LysE"/>
    <property type="match status" value="1"/>
</dbReference>
<proteinExistence type="predicted"/>
<sequence>MESKCNNTHAWRCTGFTSRSRHCIMTITQSLIAFTAAATVLTLTPGVDTAMVLRNAATGPRSAVFAAIGIGLGCLIWGGAVSLGLGALLAASETAFTIVKWAGAAYLLYLGVGLLLRPRAALAVGNATTGGSAREAFTGGLVTNLLNPKVGVFYITFLPQFIPTGVDPAGFSFVLAGVHVVLGMLWFAVLIAATIPLGRFLARPRVVKTMDRLTGGVFIAFGLKLALSRQG</sequence>
<protein>
    <submittedName>
        <fullName evidence="7">Lysine transporter LysE</fullName>
    </submittedName>
</protein>
<dbReference type="PANTHER" id="PTHR30086">
    <property type="entry name" value="ARGININE EXPORTER PROTEIN ARGO"/>
    <property type="match status" value="1"/>
</dbReference>
<keyword evidence="5 6" id="KW-0472">Membrane</keyword>
<accession>A0AAD1FZM2</accession>
<evidence type="ECO:0000256" key="2">
    <source>
        <dbReference type="ARBA" id="ARBA00022475"/>
    </source>
</evidence>
<evidence type="ECO:0000313" key="7">
    <source>
        <dbReference type="EMBL" id="BBE32636.1"/>
    </source>
</evidence>
<gene>
    <name evidence="7" type="ORF">SmB9_02940</name>
</gene>
<dbReference type="AlphaFoldDB" id="A0AAD1FZM2"/>
<dbReference type="KEGG" id="smic:SmB9_02940"/>
<evidence type="ECO:0000256" key="4">
    <source>
        <dbReference type="ARBA" id="ARBA00022989"/>
    </source>
</evidence>
<feature type="transmembrane region" description="Helical" evidence="6">
    <location>
        <begin position="98"/>
        <end position="116"/>
    </location>
</feature>
<feature type="transmembrane region" description="Helical" evidence="6">
    <location>
        <begin position="173"/>
        <end position="197"/>
    </location>
</feature>
<dbReference type="GO" id="GO:0005886">
    <property type="term" value="C:plasma membrane"/>
    <property type="evidence" value="ECO:0007669"/>
    <property type="project" value="UniProtKB-SubCell"/>
</dbReference>
<evidence type="ECO:0000256" key="1">
    <source>
        <dbReference type="ARBA" id="ARBA00004651"/>
    </source>
</evidence>
<evidence type="ECO:0000256" key="3">
    <source>
        <dbReference type="ARBA" id="ARBA00022692"/>
    </source>
</evidence>
<keyword evidence="2" id="KW-1003">Cell membrane</keyword>
<dbReference type="GO" id="GO:0015171">
    <property type="term" value="F:amino acid transmembrane transporter activity"/>
    <property type="evidence" value="ECO:0007669"/>
    <property type="project" value="TreeGrafter"/>
</dbReference>
<organism evidence="7 8">
    <name type="scientific">Sphingosinicella microcystinivorans</name>
    <dbReference type="NCBI Taxonomy" id="335406"/>
    <lineage>
        <taxon>Bacteria</taxon>
        <taxon>Pseudomonadati</taxon>
        <taxon>Pseudomonadota</taxon>
        <taxon>Alphaproteobacteria</taxon>
        <taxon>Sphingomonadales</taxon>
        <taxon>Sphingosinicellaceae</taxon>
        <taxon>Sphingosinicella</taxon>
    </lineage>
</organism>
<comment type="subcellular location">
    <subcellularLocation>
        <location evidence="1">Cell membrane</location>
        <topology evidence="1">Multi-pass membrane protein</topology>
    </subcellularLocation>
</comment>
<dbReference type="Proteomes" id="UP000275727">
    <property type="component" value="Chromosome"/>
</dbReference>
<evidence type="ECO:0000313" key="8">
    <source>
        <dbReference type="Proteomes" id="UP000275727"/>
    </source>
</evidence>
<dbReference type="PANTHER" id="PTHR30086:SF20">
    <property type="entry name" value="ARGININE EXPORTER PROTEIN ARGO-RELATED"/>
    <property type="match status" value="1"/>
</dbReference>
<feature type="transmembrane region" description="Helical" evidence="6">
    <location>
        <begin position="22"/>
        <end position="43"/>
    </location>
</feature>
<dbReference type="EMBL" id="AP018711">
    <property type="protein sequence ID" value="BBE32636.1"/>
    <property type="molecule type" value="Genomic_DNA"/>
</dbReference>
<evidence type="ECO:0000256" key="6">
    <source>
        <dbReference type="SAM" id="Phobius"/>
    </source>
</evidence>
<keyword evidence="4 6" id="KW-1133">Transmembrane helix</keyword>
<dbReference type="PIRSF" id="PIRSF006324">
    <property type="entry name" value="LeuE"/>
    <property type="match status" value="1"/>
</dbReference>
<reference evidence="7 8" key="1">
    <citation type="submission" date="2018-06" db="EMBL/GenBank/DDBJ databases">
        <title>Complete Genome Sequence of the Microcystin-Degrading Bacterium Sphingosinicella microcystinivorans Strain B-9.</title>
        <authorList>
            <person name="Jin H."/>
            <person name="Nishizawa T."/>
            <person name="Guo Y."/>
            <person name="Nishizawa A."/>
            <person name="Park H."/>
            <person name="Kato H."/>
            <person name="Tsuji K."/>
            <person name="Harada K."/>
        </authorList>
    </citation>
    <scope>NUCLEOTIDE SEQUENCE [LARGE SCALE GENOMIC DNA]</scope>
    <source>
        <strain evidence="7 8">B9</strain>
    </source>
</reference>
<dbReference type="InterPro" id="IPR001123">
    <property type="entry name" value="LeuE-type"/>
</dbReference>
<evidence type="ECO:0000256" key="5">
    <source>
        <dbReference type="ARBA" id="ARBA00023136"/>
    </source>
</evidence>